<reference evidence="2 3" key="1">
    <citation type="submission" date="2021-01" db="EMBL/GenBank/DDBJ databases">
        <title>Whole genome shotgun sequence of Actinoplanes lobatus NBRC 12513.</title>
        <authorList>
            <person name="Komaki H."/>
            <person name="Tamura T."/>
        </authorList>
    </citation>
    <scope>NUCLEOTIDE SEQUENCE [LARGE SCALE GENOMIC DNA]</scope>
    <source>
        <strain evidence="2 3">NBRC 12513</strain>
    </source>
</reference>
<dbReference type="EMBL" id="BOMP01000031">
    <property type="protein sequence ID" value="GIE39077.1"/>
    <property type="molecule type" value="Genomic_DNA"/>
</dbReference>
<gene>
    <name evidence="2" type="ORF">Alo02nite_19750</name>
</gene>
<evidence type="ECO:0000313" key="2">
    <source>
        <dbReference type="EMBL" id="GIE39077.1"/>
    </source>
</evidence>
<feature type="region of interest" description="Disordered" evidence="1">
    <location>
        <begin position="24"/>
        <end position="55"/>
    </location>
</feature>
<protein>
    <submittedName>
        <fullName evidence="2">Uncharacterized protein</fullName>
    </submittedName>
</protein>
<evidence type="ECO:0000313" key="3">
    <source>
        <dbReference type="Proteomes" id="UP000631312"/>
    </source>
</evidence>
<proteinExistence type="predicted"/>
<sequence>MRSEFREFGHRPGFRVDPRHQIEPVRQTPPRVPGGQLGFARPRTPGNATNAAASRRPSTFRNCRCSRGRGCDDVVNDTFIILMTKWDTIRLPERYMFTVARRIIAKAAREGGRFTGAPRNLDHGERDPGEADQVEGCDQLPTAWAPAHRTARHQPAARRPADRRTPAESAPGRDAGQRLGATRTNRPAPPWAAKPTAR</sequence>
<dbReference type="Proteomes" id="UP000631312">
    <property type="component" value="Unassembled WGS sequence"/>
</dbReference>
<accession>A0ABQ4ADK2</accession>
<comment type="caution">
    <text evidence="2">The sequence shown here is derived from an EMBL/GenBank/DDBJ whole genome shotgun (WGS) entry which is preliminary data.</text>
</comment>
<organism evidence="2 3">
    <name type="scientific">Actinoplanes lobatus</name>
    <dbReference type="NCBI Taxonomy" id="113568"/>
    <lineage>
        <taxon>Bacteria</taxon>
        <taxon>Bacillati</taxon>
        <taxon>Actinomycetota</taxon>
        <taxon>Actinomycetes</taxon>
        <taxon>Micromonosporales</taxon>
        <taxon>Micromonosporaceae</taxon>
        <taxon>Actinoplanes</taxon>
    </lineage>
</organism>
<feature type="compositionally biased region" description="Basic and acidic residues" evidence="1">
    <location>
        <begin position="120"/>
        <end position="129"/>
    </location>
</feature>
<feature type="region of interest" description="Disordered" evidence="1">
    <location>
        <begin position="113"/>
        <end position="198"/>
    </location>
</feature>
<keyword evidence="3" id="KW-1185">Reference proteome</keyword>
<evidence type="ECO:0000256" key="1">
    <source>
        <dbReference type="SAM" id="MobiDB-lite"/>
    </source>
</evidence>
<feature type="compositionally biased region" description="Polar residues" evidence="1">
    <location>
        <begin position="46"/>
        <end position="55"/>
    </location>
</feature>
<name>A0ABQ4ADK2_9ACTN</name>